<dbReference type="RefSeq" id="WP_126126481.1">
    <property type="nucleotide sequence ID" value="NZ_CP034464.1"/>
</dbReference>
<dbReference type="InterPro" id="IPR002130">
    <property type="entry name" value="Cyclophilin-type_PPIase_dom"/>
</dbReference>
<keyword evidence="3 6" id="KW-0413">Isomerase</keyword>
<organism evidence="6 7">
    <name type="scientific">Undibacterium parvum</name>
    <dbReference type="NCBI Taxonomy" id="401471"/>
    <lineage>
        <taxon>Bacteria</taxon>
        <taxon>Pseudomonadati</taxon>
        <taxon>Pseudomonadota</taxon>
        <taxon>Betaproteobacteria</taxon>
        <taxon>Burkholderiales</taxon>
        <taxon>Oxalobacteraceae</taxon>
        <taxon>Undibacterium</taxon>
    </lineage>
</organism>
<dbReference type="Pfam" id="PF00160">
    <property type="entry name" value="Pro_isomerase"/>
    <property type="match status" value="1"/>
</dbReference>
<evidence type="ECO:0000259" key="5">
    <source>
        <dbReference type="PROSITE" id="PS50072"/>
    </source>
</evidence>
<accession>A0A3Q9BNR6</accession>
<dbReference type="OrthoDB" id="9807797at2"/>
<dbReference type="GO" id="GO:0003755">
    <property type="term" value="F:peptidyl-prolyl cis-trans isomerase activity"/>
    <property type="evidence" value="ECO:0007669"/>
    <property type="project" value="UniProtKB-KW"/>
</dbReference>
<name>A0A3Q9BNR6_9BURK</name>
<evidence type="ECO:0000313" key="7">
    <source>
        <dbReference type="Proteomes" id="UP000275663"/>
    </source>
</evidence>
<dbReference type="Proteomes" id="UP000275663">
    <property type="component" value="Chromosome"/>
</dbReference>
<sequence>MKLLNRAISPLFTKRLLAAACCLSLSAGALAAVVEAAKPGSKAAPKLSMSELLKASAASDWRTPDPENTLYLEMDKGRVVIALAPGFAPMHVANIKALVRENFFDGSAFMRSQDNYVAQWGDPNEEDAAKKRQVKSTLLTKDPELSVKYTAANSGAAFTRLPDVDGYAPQVGHVDGFAAARDPKMHQTWLAHCYASVGVGRGNETNSGDGTSLYVVNGNAPRHLDRNVTVVGRVLLGMELISSLPRGTGPMGFYETAGQMSTIKAMRVAADVPEAERSKLEVLRTDTPLFKAVVEAQRNRGGEWYKRPAGHIELCNVPLPVRLQK</sequence>
<dbReference type="PANTHER" id="PTHR43246">
    <property type="entry name" value="PEPTIDYL-PROLYL CIS-TRANS ISOMERASE CYP38, CHLOROPLASTIC"/>
    <property type="match status" value="1"/>
</dbReference>
<gene>
    <name evidence="6" type="ORF">EJN92_03075</name>
</gene>
<dbReference type="SUPFAM" id="SSF50891">
    <property type="entry name" value="Cyclophilin-like"/>
    <property type="match status" value="1"/>
</dbReference>
<dbReference type="PROSITE" id="PS50072">
    <property type="entry name" value="CSA_PPIASE_2"/>
    <property type="match status" value="1"/>
</dbReference>
<feature type="chain" id="PRO_5018765275" description="peptidylprolyl isomerase" evidence="4">
    <location>
        <begin position="32"/>
        <end position="325"/>
    </location>
</feature>
<dbReference type="InterPro" id="IPR044665">
    <property type="entry name" value="E_coli_cyclophilin_A-like"/>
</dbReference>
<proteinExistence type="predicted"/>
<dbReference type="KEGG" id="upv:EJN92_03075"/>
<evidence type="ECO:0000256" key="1">
    <source>
        <dbReference type="ARBA" id="ARBA00013194"/>
    </source>
</evidence>
<keyword evidence="7" id="KW-1185">Reference proteome</keyword>
<feature type="signal peptide" evidence="4">
    <location>
        <begin position="1"/>
        <end position="31"/>
    </location>
</feature>
<reference evidence="6 7" key="1">
    <citation type="journal article" date="2011" name="Int. J. Syst. Evol. Microbiol.">
        <title>Description of Undibacterium oligocarboniphilum sp. nov., isolated from purified water, and Undibacterium pigrum strain CCUG 49012 as the type strain of Undibacterium parvum sp. nov., and emended descriptions of the genus Undibacterium and the species Undibacterium pigrum.</title>
        <authorList>
            <person name="Eder W."/>
            <person name="Wanner G."/>
            <person name="Ludwig W."/>
            <person name="Busse H.J."/>
            <person name="Ziemke-Kageler F."/>
            <person name="Lang E."/>
        </authorList>
    </citation>
    <scope>NUCLEOTIDE SEQUENCE [LARGE SCALE GENOMIC DNA]</scope>
    <source>
        <strain evidence="6 7">DSM 23061</strain>
    </source>
</reference>
<evidence type="ECO:0000256" key="4">
    <source>
        <dbReference type="SAM" id="SignalP"/>
    </source>
</evidence>
<evidence type="ECO:0000313" key="6">
    <source>
        <dbReference type="EMBL" id="AZP11082.1"/>
    </source>
</evidence>
<keyword evidence="4" id="KW-0732">Signal</keyword>
<dbReference type="InterPro" id="IPR029000">
    <property type="entry name" value="Cyclophilin-like_dom_sf"/>
</dbReference>
<dbReference type="Gene3D" id="2.40.100.10">
    <property type="entry name" value="Cyclophilin-like"/>
    <property type="match status" value="1"/>
</dbReference>
<evidence type="ECO:0000256" key="2">
    <source>
        <dbReference type="ARBA" id="ARBA00023110"/>
    </source>
</evidence>
<evidence type="ECO:0000256" key="3">
    <source>
        <dbReference type="ARBA" id="ARBA00023235"/>
    </source>
</evidence>
<keyword evidence="2" id="KW-0697">Rotamase</keyword>
<dbReference type="EMBL" id="CP034464">
    <property type="protein sequence ID" value="AZP11082.1"/>
    <property type="molecule type" value="Genomic_DNA"/>
</dbReference>
<feature type="domain" description="PPIase cyclophilin-type" evidence="5">
    <location>
        <begin position="77"/>
        <end position="244"/>
    </location>
</feature>
<protein>
    <recommendedName>
        <fullName evidence="1">peptidylprolyl isomerase</fullName>
        <ecNumber evidence="1">5.2.1.8</ecNumber>
    </recommendedName>
</protein>
<dbReference type="EC" id="5.2.1.8" evidence="1"/>
<dbReference type="AlphaFoldDB" id="A0A3Q9BNR6"/>